<organism evidence="1 2">
    <name type="scientific">Puccinia graminis f. sp. tritici (strain CRL 75-36-700-3 / race SCCL)</name>
    <name type="common">Black stem rust fungus</name>
    <dbReference type="NCBI Taxonomy" id="418459"/>
    <lineage>
        <taxon>Eukaryota</taxon>
        <taxon>Fungi</taxon>
        <taxon>Dikarya</taxon>
        <taxon>Basidiomycota</taxon>
        <taxon>Pucciniomycotina</taxon>
        <taxon>Pucciniomycetes</taxon>
        <taxon>Pucciniales</taxon>
        <taxon>Pucciniaceae</taxon>
        <taxon>Puccinia</taxon>
    </lineage>
</organism>
<dbReference type="HOGENOM" id="CLU_143010_0_0_1"/>
<evidence type="ECO:0000313" key="1">
    <source>
        <dbReference type="EMBL" id="EFP77449.1"/>
    </source>
</evidence>
<dbReference type="EMBL" id="DS178267">
    <property type="protein sequence ID" value="EFP77449.1"/>
    <property type="molecule type" value="Genomic_DNA"/>
</dbReference>
<dbReference type="AlphaFoldDB" id="E3JZH4"/>
<dbReference type="GeneID" id="10538327"/>
<accession>E3JZH4</accession>
<protein>
    <submittedName>
        <fullName evidence="1">Uncharacterized protein</fullName>
    </submittedName>
</protein>
<dbReference type="Proteomes" id="UP000008783">
    <property type="component" value="Unassembled WGS sequence"/>
</dbReference>
<reference evidence="2" key="2">
    <citation type="journal article" date="2011" name="Proc. Natl. Acad. Sci. U.S.A.">
        <title>Obligate biotrophy features unraveled by the genomic analysis of rust fungi.</title>
        <authorList>
            <person name="Duplessis S."/>
            <person name="Cuomo C.A."/>
            <person name="Lin Y.-C."/>
            <person name="Aerts A."/>
            <person name="Tisserant E."/>
            <person name="Veneault-Fourrey C."/>
            <person name="Joly D.L."/>
            <person name="Hacquard S."/>
            <person name="Amselem J."/>
            <person name="Cantarel B.L."/>
            <person name="Chiu R."/>
            <person name="Coutinho P.M."/>
            <person name="Feau N."/>
            <person name="Field M."/>
            <person name="Frey P."/>
            <person name="Gelhaye E."/>
            <person name="Goldberg J."/>
            <person name="Grabherr M.G."/>
            <person name="Kodira C.D."/>
            <person name="Kohler A."/>
            <person name="Kuees U."/>
            <person name="Lindquist E.A."/>
            <person name="Lucas S.M."/>
            <person name="Mago R."/>
            <person name="Mauceli E."/>
            <person name="Morin E."/>
            <person name="Murat C."/>
            <person name="Pangilinan J.L."/>
            <person name="Park R."/>
            <person name="Pearson M."/>
            <person name="Quesneville H."/>
            <person name="Rouhier N."/>
            <person name="Sakthikumar S."/>
            <person name="Salamov A.A."/>
            <person name="Schmutz J."/>
            <person name="Selles B."/>
            <person name="Shapiro H."/>
            <person name="Tanguay P."/>
            <person name="Tuskan G.A."/>
            <person name="Henrissat B."/>
            <person name="Van de Peer Y."/>
            <person name="Rouze P."/>
            <person name="Ellis J.G."/>
            <person name="Dodds P.N."/>
            <person name="Schein J.E."/>
            <person name="Zhong S."/>
            <person name="Hamelin R.C."/>
            <person name="Grigoriev I.V."/>
            <person name="Szabo L.J."/>
            <person name="Martin F."/>
        </authorList>
    </citation>
    <scope>NUCLEOTIDE SEQUENCE [LARGE SCALE GENOMIC DNA]</scope>
    <source>
        <strain evidence="2">CRL 75-36-700-3 / race SCCL</strain>
    </source>
</reference>
<dbReference type="InParanoid" id="E3JZH4"/>
<gene>
    <name evidence="1" type="ORF">PGTG_03405</name>
</gene>
<proteinExistence type="predicted"/>
<dbReference type="KEGG" id="pgr:PGTG_03405"/>
<dbReference type="RefSeq" id="XP_003321868.1">
    <property type="nucleotide sequence ID" value="XM_003321820.1"/>
</dbReference>
<dbReference type="VEuPathDB" id="FungiDB:PGTG_03405"/>
<evidence type="ECO:0000313" key="2">
    <source>
        <dbReference type="Proteomes" id="UP000008783"/>
    </source>
</evidence>
<name>E3JZH4_PUCGT</name>
<keyword evidence="2" id="KW-1185">Reference proteome</keyword>
<reference key="1">
    <citation type="submission" date="2007-01" db="EMBL/GenBank/DDBJ databases">
        <title>The Genome Sequence of Puccinia graminis f. sp. tritici Strain CRL 75-36-700-3.</title>
        <authorList>
            <consortium name="The Broad Institute Genome Sequencing Platform"/>
            <person name="Birren B."/>
            <person name="Lander E."/>
            <person name="Galagan J."/>
            <person name="Nusbaum C."/>
            <person name="Devon K."/>
            <person name="Cuomo C."/>
            <person name="Jaffe D."/>
            <person name="Butler J."/>
            <person name="Alvarez P."/>
            <person name="Gnerre S."/>
            <person name="Grabherr M."/>
            <person name="Mauceli E."/>
            <person name="Brockman W."/>
            <person name="Young S."/>
            <person name="LaButti K."/>
            <person name="Sykes S."/>
            <person name="DeCaprio D."/>
            <person name="Crawford M."/>
            <person name="Koehrsen M."/>
            <person name="Engels R."/>
            <person name="Montgomery P."/>
            <person name="Pearson M."/>
            <person name="Howarth C."/>
            <person name="Larson L."/>
            <person name="White J."/>
            <person name="Zeng Q."/>
            <person name="Kodira C."/>
            <person name="Yandava C."/>
            <person name="Alvarado L."/>
            <person name="O'Leary S."/>
            <person name="Szabo L."/>
            <person name="Dean R."/>
            <person name="Schein J."/>
        </authorList>
    </citation>
    <scope>NUCLEOTIDE SEQUENCE</scope>
    <source>
        <strain>CRL 75-36-700-3</strain>
    </source>
</reference>
<sequence length="155" mass="17826">MTHQSPIYVSSNGSSGVGPMADELEISMLLTPHGHTFYSDDVFSQDEFDSLEAVVLNRFVHYCKTNQPKDYNDHDARVHTYIRIREAFYQANNHKLEKSVPNGMPHSHHFNTPKKFDMTGGIFSSQRRSVQFFQRVGSSRILVHNPVRPVPFIFE</sequence>